<dbReference type="SUPFAM" id="SSF103039">
    <property type="entry name" value="CheC-like"/>
    <property type="match status" value="1"/>
</dbReference>
<dbReference type="RefSeq" id="WP_135152050.1">
    <property type="nucleotide sequence ID" value="NZ_SOMN01000010.1"/>
</dbReference>
<name>A0A4Y8LZ32_9BACL</name>
<evidence type="ECO:0000313" key="4">
    <source>
        <dbReference type="Proteomes" id="UP000297900"/>
    </source>
</evidence>
<feature type="domain" description="Chemotaxis phosphatase CheX-like" evidence="2">
    <location>
        <begin position="42"/>
        <end position="136"/>
    </location>
</feature>
<evidence type="ECO:0000256" key="1">
    <source>
        <dbReference type="ARBA" id="ARBA00022500"/>
    </source>
</evidence>
<evidence type="ECO:0000313" key="3">
    <source>
        <dbReference type="EMBL" id="TFE27226.1"/>
    </source>
</evidence>
<evidence type="ECO:0000259" key="2">
    <source>
        <dbReference type="Pfam" id="PF13690"/>
    </source>
</evidence>
<protein>
    <submittedName>
        <fullName evidence="3">Chemotaxis protein CheX</fullName>
    </submittedName>
</protein>
<dbReference type="PANTHER" id="PTHR39452">
    <property type="entry name" value="CHEY-P PHOSPHATASE CHEX"/>
    <property type="match status" value="1"/>
</dbReference>
<keyword evidence="4" id="KW-1185">Reference proteome</keyword>
<sequence>MKAIYINPFLKSASYVFEQFQLPCQVGKPSFTTSPFSGLEVLTVVGITGDIRGQMYFGGAVSSFLQIVSSMMGGAPVTALGALEQSAISELANMICGNAMSFFSQEGISLDITPPTLIVGNQIEISAVKMSVLSIPIILDKNHLLEMNIVFED</sequence>
<gene>
    <name evidence="3" type="ORF">E2980_10020</name>
</gene>
<dbReference type="AlphaFoldDB" id="A0A4Y8LZ32"/>
<dbReference type="Pfam" id="PF13690">
    <property type="entry name" value="CheX"/>
    <property type="match status" value="1"/>
</dbReference>
<dbReference type="InterPro" id="IPR028051">
    <property type="entry name" value="CheX-like_dom"/>
</dbReference>
<dbReference type="EMBL" id="SOMN01000010">
    <property type="protein sequence ID" value="TFE27226.1"/>
    <property type="molecule type" value="Genomic_DNA"/>
</dbReference>
<dbReference type="InterPro" id="IPR028976">
    <property type="entry name" value="CheC-like_sf"/>
</dbReference>
<comment type="caution">
    <text evidence="3">The sequence shown here is derived from an EMBL/GenBank/DDBJ whole genome shotgun (WGS) entry which is preliminary data.</text>
</comment>
<dbReference type="PANTHER" id="PTHR39452:SF1">
    <property type="entry name" value="CHEY-P PHOSPHATASE CHEX"/>
    <property type="match status" value="1"/>
</dbReference>
<dbReference type="GO" id="GO:0006935">
    <property type="term" value="P:chemotaxis"/>
    <property type="evidence" value="ECO:0007669"/>
    <property type="project" value="UniProtKB-KW"/>
</dbReference>
<dbReference type="CDD" id="cd17906">
    <property type="entry name" value="CheX"/>
    <property type="match status" value="1"/>
</dbReference>
<dbReference type="Proteomes" id="UP000297900">
    <property type="component" value="Unassembled WGS sequence"/>
</dbReference>
<reference evidence="3 4" key="1">
    <citation type="submission" date="2019-03" db="EMBL/GenBank/DDBJ databases">
        <title>Cohnella endophytica sp. nov., a novel endophytic bacterium isolated from bark of Sonneratia apetala.</title>
        <authorList>
            <person name="Tuo L."/>
        </authorList>
    </citation>
    <scope>NUCLEOTIDE SEQUENCE [LARGE SCALE GENOMIC DNA]</scope>
    <source>
        <strain evidence="3 4">CCTCC AB 208254</strain>
    </source>
</reference>
<organism evidence="3 4">
    <name type="scientific">Cohnella luojiensis</name>
    <dbReference type="NCBI Taxonomy" id="652876"/>
    <lineage>
        <taxon>Bacteria</taxon>
        <taxon>Bacillati</taxon>
        <taxon>Bacillota</taxon>
        <taxon>Bacilli</taxon>
        <taxon>Bacillales</taxon>
        <taxon>Paenibacillaceae</taxon>
        <taxon>Cohnella</taxon>
    </lineage>
</organism>
<dbReference type="Gene3D" id="3.40.1550.10">
    <property type="entry name" value="CheC-like"/>
    <property type="match status" value="1"/>
</dbReference>
<dbReference type="InterPro" id="IPR038756">
    <property type="entry name" value="CheX-like"/>
</dbReference>
<dbReference type="OrthoDB" id="9788100at2"/>
<keyword evidence="1" id="KW-0145">Chemotaxis</keyword>
<accession>A0A4Y8LZ32</accession>
<proteinExistence type="predicted"/>